<feature type="region of interest" description="Disordered" evidence="1">
    <location>
        <begin position="384"/>
        <end position="411"/>
    </location>
</feature>
<feature type="region of interest" description="Disordered" evidence="1">
    <location>
        <begin position="64"/>
        <end position="91"/>
    </location>
</feature>
<name>A0A2J8A2Y0_9CHLO</name>
<dbReference type="OrthoDB" id="64523at2759"/>
<evidence type="ECO:0000313" key="3">
    <source>
        <dbReference type="Proteomes" id="UP000236333"/>
    </source>
</evidence>
<gene>
    <name evidence="2" type="ORF">TSOC_006722</name>
</gene>
<feature type="compositionally biased region" description="Low complexity" evidence="1">
    <location>
        <begin position="64"/>
        <end position="86"/>
    </location>
</feature>
<dbReference type="Proteomes" id="UP000236333">
    <property type="component" value="Unassembled WGS sequence"/>
</dbReference>
<feature type="compositionally biased region" description="Low complexity" evidence="1">
    <location>
        <begin position="400"/>
        <end position="411"/>
    </location>
</feature>
<keyword evidence="3" id="KW-1185">Reference proteome</keyword>
<evidence type="ECO:0000313" key="2">
    <source>
        <dbReference type="EMBL" id="PNH06875.1"/>
    </source>
</evidence>
<reference evidence="2 3" key="1">
    <citation type="journal article" date="2017" name="Mol. Biol. Evol.">
        <title>The 4-celled Tetrabaena socialis nuclear genome reveals the essential components for genetic control of cell number at the origin of multicellularity in the volvocine lineage.</title>
        <authorList>
            <person name="Featherston J."/>
            <person name="Arakaki Y."/>
            <person name="Hanschen E.R."/>
            <person name="Ferris P.J."/>
            <person name="Michod R.E."/>
            <person name="Olson B.J.S.C."/>
            <person name="Nozaki H."/>
            <person name="Durand P.M."/>
        </authorList>
    </citation>
    <scope>NUCLEOTIDE SEQUENCE [LARGE SCALE GENOMIC DNA]</scope>
    <source>
        <strain evidence="2 3">NIES-571</strain>
    </source>
</reference>
<dbReference type="EMBL" id="PGGS01000210">
    <property type="protein sequence ID" value="PNH06875.1"/>
    <property type="molecule type" value="Genomic_DNA"/>
</dbReference>
<evidence type="ECO:0000256" key="1">
    <source>
        <dbReference type="SAM" id="MobiDB-lite"/>
    </source>
</evidence>
<proteinExistence type="predicted"/>
<sequence length="520" mass="53264">MPPKGGKKTKGGTPISATPLALYKGALAAIRAWSPVSSSRADADALLALGACAQQLQARMGLAAGPAAATDPDGSSASSGGAQPTSCAEGGQEDALLAPVWPLLEQSLAVGAQSYGAVVRHSLDLELDDWEDEPGFLLACAHFETGERVPRRFAYPPLRNPVLHYPLDPLLDPSASPSASTSASSTSSSSSSAPGHERYVRAVDGALPPALLGALRSALSPGSSFWREHGYGRVGYFSYMHQLGSPALSAVHQAATLLHRIVAQRFPAAAEARYAEWAHCRRHPSGHQLHFDSDDEGEGGVRNPIVSTVIYLTGGVGGPTLVTPQLLGGPLAQHGWLVHPRENRLGMFTGDVLHGVVPGRGPSPRPGEHRITLMVAFWRDIQCRPRGDGLPGPTQPFPTAPTAAPDASPTDAAAGAAAAAASVPASCPASHSSATGCASGSGPGSGAPDAPGSPSAAAAPAACRYTWMTDLAPHPGGLEGWGAASPVDVAPTPIARVWERADGGEAQPGAVQYDACFQGF</sequence>
<feature type="compositionally biased region" description="Low complexity" evidence="1">
    <location>
        <begin position="446"/>
        <end position="456"/>
    </location>
</feature>
<feature type="compositionally biased region" description="Low complexity" evidence="1">
    <location>
        <begin position="173"/>
        <end position="194"/>
    </location>
</feature>
<dbReference type="AlphaFoldDB" id="A0A2J8A2Y0"/>
<feature type="region of interest" description="Disordered" evidence="1">
    <location>
        <begin position="430"/>
        <end position="456"/>
    </location>
</feature>
<feature type="region of interest" description="Disordered" evidence="1">
    <location>
        <begin position="173"/>
        <end position="195"/>
    </location>
</feature>
<accession>A0A2J8A2Y0</accession>
<organism evidence="2 3">
    <name type="scientific">Tetrabaena socialis</name>
    <dbReference type="NCBI Taxonomy" id="47790"/>
    <lineage>
        <taxon>Eukaryota</taxon>
        <taxon>Viridiplantae</taxon>
        <taxon>Chlorophyta</taxon>
        <taxon>core chlorophytes</taxon>
        <taxon>Chlorophyceae</taxon>
        <taxon>CS clade</taxon>
        <taxon>Chlamydomonadales</taxon>
        <taxon>Tetrabaenaceae</taxon>
        <taxon>Tetrabaena</taxon>
    </lineage>
</organism>
<comment type="caution">
    <text evidence="2">The sequence shown here is derived from an EMBL/GenBank/DDBJ whole genome shotgun (WGS) entry which is preliminary data.</text>
</comment>
<protein>
    <submittedName>
        <fullName evidence="2">Uncharacterized protein</fullName>
    </submittedName>
</protein>